<keyword evidence="1" id="KW-0732">Signal</keyword>
<name>A0A2A2D690_9ACTN</name>
<proteinExistence type="predicted"/>
<dbReference type="RefSeq" id="WP_095582453.1">
    <property type="nucleotide sequence ID" value="NZ_JAJQQS010000018.1"/>
</dbReference>
<dbReference type="EMBL" id="NSJV01000405">
    <property type="protein sequence ID" value="PAU47034.1"/>
    <property type="molecule type" value="Genomic_DNA"/>
</dbReference>
<evidence type="ECO:0000256" key="1">
    <source>
        <dbReference type="SAM" id="SignalP"/>
    </source>
</evidence>
<dbReference type="AlphaFoldDB" id="A0A2A2D690"/>
<organism evidence="2 3">
    <name type="scientific">Streptomyces albireticuli</name>
    <dbReference type="NCBI Taxonomy" id="1940"/>
    <lineage>
        <taxon>Bacteria</taxon>
        <taxon>Bacillati</taxon>
        <taxon>Actinomycetota</taxon>
        <taxon>Actinomycetes</taxon>
        <taxon>Kitasatosporales</taxon>
        <taxon>Streptomycetaceae</taxon>
        <taxon>Streptomyces</taxon>
    </lineage>
</organism>
<feature type="signal peptide" evidence="1">
    <location>
        <begin position="1"/>
        <end position="29"/>
    </location>
</feature>
<protein>
    <recommendedName>
        <fullName evidence="4">Peptidase inhibitor family I36</fullName>
    </recommendedName>
</protein>
<evidence type="ECO:0000313" key="2">
    <source>
        <dbReference type="EMBL" id="PAU47034.1"/>
    </source>
</evidence>
<accession>A0A2A2D690</accession>
<sequence length="117" mass="12419">MGPGIKSVLTIGVSASVLSLTLLTGSASAAGPDTREICVTGSACFYETPFEGRTSWHADPGADCVTLPFPAYGVFNLTDKRLDMYANADCTGDVLSEPANDFHTWKSRAPRLSFRAV</sequence>
<evidence type="ECO:0000313" key="3">
    <source>
        <dbReference type="Proteomes" id="UP000218944"/>
    </source>
</evidence>
<evidence type="ECO:0008006" key="4">
    <source>
        <dbReference type="Google" id="ProtNLM"/>
    </source>
</evidence>
<feature type="chain" id="PRO_5012335700" description="Peptidase inhibitor family I36" evidence="1">
    <location>
        <begin position="30"/>
        <end position="117"/>
    </location>
</feature>
<keyword evidence="3" id="KW-1185">Reference proteome</keyword>
<gene>
    <name evidence="2" type="ORF">CK936_20735</name>
</gene>
<comment type="caution">
    <text evidence="2">The sequence shown here is derived from an EMBL/GenBank/DDBJ whole genome shotgun (WGS) entry which is preliminary data.</text>
</comment>
<dbReference type="Proteomes" id="UP000218944">
    <property type="component" value="Unassembled WGS sequence"/>
</dbReference>
<reference evidence="2 3" key="1">
    <citation type="submission" date="2017-08" db="EMBL/GenBank/DDBJ databases">
        <title>Genome sequence of Streptomyces albireticuli NRRL B-1670.</title>
        <authorList>
            <person name="Graham D.E."/>
            <person name="Mahan K.M."/>
            <person name="Klingeman D.M."/>
            <person name="Hettich R.L."/>
            <person name="Parry R.J."/>
            <person name="Spain J.C."/>
        </authorList>
    </citation>
    <scope>NUCLEOTIDE SEQUENCE [LARGE SCALE GENOMIC DNA]</scope>
    <source>
        <strain evidence="2 3">NRRL B-1670</strain>
    </source>
</reference>